<keyword evidence="2" id="KW-1185">Reference proteome</keyword>
<sequence length="250" mass="25627">MAASAATGTAAASGTVRELQERIKQMQSTRLSTRSLQTVPALAPLLPGGALQAGASYSVEGSHALLMALMAGPSAAGAWCAVVGIPDFGAEAAARAGVELDRLVLVPHPGDQWLAVASAVIDVVTVVVTATPPRLSGAVAARLAARIRQREATLIVLGSWAASEATLRITESTWGGIGQGHGHLASRQVLVSSAGKGFSGQKRQTRLWLPDAREQVRLVNPGFGAGAEGGWAQTDLADEWAAFAPEKLAG</sequence>
<gene>
    <name evidence="1" type="ORF">GCM10011399_26520</name>
</gene>
<evidence type="ECO:0000313" key="2">
    <source>
        <dbReference type="Proteomes" id="UP000598775"/>
    </source>
</evidence>
<proteinExistence type="predicted"/>
<protein>
    <submittedName>
        <fullName evidence="1">Uncharacterized protein</fullName>
    </submittedName>
</protein>
<dbReference type="Proteomes" id="UP000598775">
    <property type="component" value="Unassembled WGS sequence"/>
</dbReference>
<reference evidence="1 2" key="1">
    <citation type="journal article" date="2014" name="Int. J. Syst. Evol. Microbiol.">
        <title>Complete genome sequence of Corynebacterium casei LMG S-19264T (=DSM 44701T), isolated from a smear-ripened cheese.</title>
        <authorList>
            <consortium name="US DOE Joint Genome Institute (JGI-PGF)"/>
            <person name="Walter F."/>
            <person name="Albersmeier A."/>
            <person name="Kalinowski J."/>
            <person name="Ruckert C."/>
        </authorList>
    </citation>
    <scope>NUCLEOTIDE SEQUENCE [LARGE SCALE GENOMIC DNA]</scope>
    <source>
        <strain evidence="1 2">CGMCC 1.12976</strain>
    </source>
</reference>
<dbReference type="AlphaFoldDB" id="A0A917B9Z4"/>
<organism evidence="1 2">
    <name type="scientific">Subtercola lobariae</name>
    <dbReference type="NCBI Taxonomy" id="1588641"/>
    <lineage>
        <taxon>Bacteria</taxon>
        <taxon>Bacillati</taxon>
        <taxon>Actinomycetota</taxon>
        <taxon>Actinomycetes</taxon>
        <taxon>Micrococcales</taxon>
        <taxon>Microbacteriaceae</taxon>
        <taxon>Subtercola</taxon>
    </lineage>
</organism>
<evidence type="ECO:0000313" key="1">
    <source>
        <dbReference type="EMBL" id="GGF32054.1"/>
    </source>
</evidence>
<accession>A0A917B9Z4</accession>
<dbReference type="EMBL" id="BMGP01000005">
    <property type="protein sequence ID" value="GGF32054.1"/>
    <property type="molecule type" value="Genomic_DNA"/>
</dbReference>
<comment type="caution">
    <text evidence="1">The sequence shown here is derived from an EMBL/GenBank/DDBJ whole genome shotgun (WGS) entry which is preliminary data.</text>
</comment>
<name>A0A917B9Z4_9MICO</name>